<feature type="compositionally biased region" description="Pro residues" evidence="1">
    <location>
        <begin position="1"/>
        <end position="15"/>
    </location>
</feature>
<protein>
    <submittedName>
        <fullName evidence="2">Uncharacterized protein</fullName>
    </submittedName>
</protein>
<comment type="caution">
    <text evidence="2">The sequence shown here is derived from an EMBL/GenBank/DDBJ whole genome shotgun (WGS) entry which is preliminary data.</text>
</comment>
<dbReference type="Proteomes" id="UP000523447">
    <property type="component" value="Unassembled WGS sequence"/>
</dbReference>
<evidence type="ECO:0000313" key="2">
    <source>
        <dbReference type="EMBL" id="NKY87556.1"/>
    </source>
</evidence>
<accession>A0A7X6M0I0</accession>
<name>A0A7X6M0I0_9NOCA</name>
<feature type="region of interest" description="Disordered" evidence="1">
    <location>
        <begin position="1"/>
        <end position="28"/>
    </location>
</feature>
<dbReference type="EMBL" id="JAAXPE010000019">
    <property type="protein sequence ID" value="NKY87556.1"/>
    <property type="molecule type" value="Genomic_DNA"/>
</dbReference>
<sequence length="312" mass="33359">MTIPQPIPDPGPTPVPASTVAPGSIRARGPNTAHAALLRRLRDISDGLRRMQETGRLGGQFGHFPAELWHDYLAEMHDRAEALTELGRAGGIPAQWLGYARGHSTAQVPDRWPENGAPPRAELIAAVAAQAREFGHIAALHAAYQLRATGESDRAQEAFADKMGQHWDRIGTVAALLQPVDAEREQIWPAATDPAWIATLADPVCTTDPGDLARRWRNQLSAPDADVSAHTALADYGDLTWDPDRELVPPPQSLINQISAALRAQRTVGGGAAIDANIGAALPEMTREFAPENTTGALRHGVVPALDPGPEP</sequence>
<evidence type="ECO:0000256" key="1">
    <source>
        <dbReference type="SAM" id="MobiDB-lite"/>
    </source>
</evidence>
<gene>
    <name evidence="2" type="ORF">HGA07_18195</name>
</gene>
<evidence type="ECO:0000313" key="3">
    <source>
        <dbReference type="Proteomes" id="UP000523447"/>
    </source>
</evidence>
<reference evidence="2 3" key="1">
    <citation type="submission" date="2020-04" db="EMBL/GenBank/DDBJ databases">
        <title>MicrobeNet Type strains.</title>
        <authorList>
            <person name="Nicholson A.C."/>
        </authorList>
    </citation>
    <scope>NUCLEOTIDE SEQUENCE [LARGE SCALE GENOMIC DNA]</scope>
    <source>
        <strain evidence="2 3">DSM 44445</strain>
    </source>
</reference>
<proteinExistence type="predicted"/>
<keyword evidence="3" id="KW-1185">Reference proteome</keyword>
<organism evidence="2 3">
    <name type="scientific">Nocardia veterana</name>
    <dbReference type="NCBI Taxonomy" id="132249"/>
    <lineage>
        <taxon>Bacteria</taxon>
        <taxon>Bacillati</taxon>
        <taxon>Actinomycetota</taxon>
        <taxon>Actinomycetes</taxon>
        <taxon>Mycobacteriales</taxon>
        <taxon>Nocardiaceae</taxon>
        <taxon>Nocardia</taxon>
    </lineage>
</organism>
<dbReference type="AlphaFoldDB" id="A0A7X6M0I0"/>
<dbReference type="RefSeq" id="WP_157171644.1">
    <property type="nucleotide sequence ID" value="NZ_CAWPHS010000011.1"/>
</dbReference>